<feature type="compositionally biased region" description="Basic and acidic residues" evidence="1">
    <location>
        <begin position="71"/>
        <end position="87"/>
    </location>
</feature>
<dbReference type="EMBL" id="JABFHI010000005">
    <property type="protein sequence ID" value="NOG32407.1"/>
    <property type="molecule type" value="Genomic_DNA"/>
</dbReference>
<gene>
    <name evidence="3" type="ORF">HLB35_12750</name>
</gene>
<organism evidence="3 4">
    <name type="scientific">Vreelandella azerica</name>
    <dbReference type="NCBI Taxonomy" id="2732867"/>
    <lineage>
        <taxon>Bacteria</taxon>
        <taxon>Pseudomonadati</taxon>
        <taxon>Pseudomonadota</taxon>
        <taxon>Gammaproteobacteria</taxon>
        <taxon>Oceanospirillales</taxon>
        <taxon>Halomonadaceae</taxon>
        <taxon>Vreelandella</taxon>
    </lineage>
</organism>
<evidence type="ECO:0000313" key="4">
    <source>
        <dbReference type="Proteomes" id="UP000588806"/>
    </source>
</evidence>
<dbReference type="AlphaFoldDB" id="A0A7Y3TZP5"/>
<sequence>MDAEKRHPPKKLPSFQFPPQATDLPIINAIFYFSAAVAGTTLNVACGNAQLGKRSRFSESTKPTQQYEDTTIQRHNDNNRQDRRGPL</sequence>
<keyword evidence="2" id="KW-0812">Transmembrane</keyword>
<keyword evidence="2" id="KW-0472">Membrane</keyword>
<feature type="transmembrane region" description="Helical" evidence="2">
    <location>
        <begin position="26"/>
        <end position="46"/>
    </location>
</feature>
<evidence type="ECO:0000256" key="1">
    <source>
        <dbReference type="SAM" id="MobiDB-lite"/>
    </source>
</evidence>
<feature type="region of interest" description="Disordered" evidence="1">
    <location>
        <begin position="51"/>
        <end position="87"/>
    </location>
</feature>
<keyword evidence="2" id="KW-1133">Transmembrane helix</keyword>
<accession>A0A7Y3TZP5</accession>
<proteinExistence type="predicted"/>
<name>A0A7Y3TZP5_9GAMM</name>
<reference evidence="3 4" key="2">
    <citation type="submission" date="2020-06" db="EMBL/GenBank/DDBJ databases">
        <title>Halomonas songnenensis sp. nov., a moderately halophilic bacterium isolated from saline and alkaline soils.</title>
        <authorList>
            <person name="Jiang J."/>
            <person name="Pan Y."/>
        </authorList>
    </citation>
    <scope>NUCLEOTIDE SEQUENCE [LARGE SCALE GENOMIC DNA]</scope>
    <source>
        <strain evidence="3 4">TBZ9</strain>
    </source>
</reference>
<comment type="caution">
    <text evidence="3">The sequence shown here is derived from an EMBL/GenBank/DDBJ whole genome shotgun (WGS) entry which is preliminary data.</text>
</comment>
<protein>
    <submittedName>
        <fullName evidence="3">Uncharacterized protein</fullName>
    </submittedName>
</protein>
<reference evidence="3 4" key="1">
    <citation type="submission" date="2020-05" db="EMBL/GenBank/DDBJ databases">
        <authorList>
            <person name="Ruan W."/>
            <person name="Jeon C.O."/>
            <person name="Chun B.H."/>
        </authorList>
    </citation>
    <scope>NUCLEOTIDE SEQUENCE [LARGE SCALE GENOMIC DNA]</scope>
    <source>
        <strain evidence="3 4">TBZ9</strain>
    </source>
</reference>
<evidence type="ECO:0000313" key="3">
    <source>
        <dbReference type="EMBL" id="NOG32407.1"/>
    </source>
</evidence>
<evidence type="ECO:0000256" key="2">
    <source>
        <dbReference type="SAM" id="Phobius"/>
    </source>
</evidence>
<dbReference type="Proteomes" id="UP000588806">
    <property type="component" value="Unassembled WGS sequence"/>
</dbReference>
<keyword evidence="4" id="KW-1185">Reference proteome</keyword>
<dbReference type="RefSeq" id="WP_216601523.1">
    <property type="nucleotide sequence ID" value="NZ_JABFHI010000005.1"/>
</dbReference>
<feature type="compositionally biased region" description="Polar residues" evidence="1">
    <location>
        <begin position="58"/>
        <end position="70"/>
    </location>
</feature>